<feature type="transmembrane region" description="Helical" evidence="1">
    <location>
        <begin position="125"/>
        <end position="145"/>
    </location>
</feature>
<feature type="transmembrane region" description="Helical" evidence="1">
    <location>
        <begin position="32"/>
        <end position="57"/>
    </location>
</feature>
<evidence type="ECO:0000313" key="3">
    <source>
        <dbReference type="Proteomes" id="UP000305131"/>
    </source>
</evidence>
<proteinExistence type="predicted"/>
<keyword evidence="1" id="KW-0472">Membrane</keyword>
<feature type="transmembrane region" description="Helical" evidence="1">
    <location>
        <begin position="94"/>
        <end position="119"/>
    </location>
</feature>
<dbReference type="GeneID" id="95772455"/>
<comment type="caution">
    <text evidence="2">The sequence shown here is derived from an EMBL/GenBank/DDBJ whole genome shotgun (WGS) entry which is preliminary data.</text>
</comment>
<keyword evidence="1" id="KW-1133">Transmembrane helix</keyword>
<keyword evidence="1" id="KW-0812">Transmembrane</keyword>
<evidence type="ECO:0000256" key="1">
    <source>
        <dbReference type="SAM" id="Phobius"/>
    </source>
</evidence>
<dbReference type="OrthoDB" id="9826812at2"/>
<evidence type="ECO:0008006" key="4">
    <source>
        <dbReference type="Google" id="ProtNLM"/>
    </source>
</evidence>
<reference evidence="2 3" key="1">
    <citation type="submission" date="2019-05" db="EMBL/GenBank/DDBJ databases">
        <authorList>
            <person name="Zhou X."/>
        </authorList>
    </citation>
    <scope>NUCLEOTIDE SEQUENCE [LARGE SCALE GENOMIC DNA]</scope>
    <source>
        <strain evidence="2 3">DSM 432</strain>
    </source>
</reference>
<name>A0A6C1KXF6_XANAU</name>
<dbReference type="RefSeq" id="WP_138398081.1">
    <property type="nucleotide sequence ID" value="NZ_JBAFVI010000013.1"/>
</dbReference>
<organism evidence="2 3">
    <name type="scientific">Xanthobacter autotrophicus</name>
    <dbReference type="NCBI Taxonomy" id="280"/>
    <lineage>
        <taxon>Bacteria</taxon>
        <taxon>Pseudomonadati</taxon>
        <taxon>Pseudomonadota</taxon>
        <taxon>Alphaproteobacteria</taxon>
        <taxon>Hyphomicrobiales</taxon>
        <taxon>Xanthobacteraceae</taxon>
        <taxon>Xanthobacter</taxon>
    </lineage>
</organism>
<feature type="transmembrane region" description="Helical" evidence="1">
    <location>
        <begin position="175"/>
        <end position="195"/>
    </location>
</feature>
<dbReference type="EMBL" id="VAUP01000009">
    <property type="protein sequence ID" value="TLX44383.1"/>
    <property type="molecule type" value="Genomic_DNA"/>
</dbReference>
<protein>
    <recommendedName>
        <fullName evidence="4">Transmembrane protein</fullName>
    </recommendedName>
</protein>
<evidence type="ECO:0000313" key="2">
    <source>
        <dbReference type="EMBL" id="TLX44383.1"/>
    </source>
</evidence>
<dbReference type="Proteomes" id="UP000305131">
    <property type="component" value="Unassembled WGS sequence"/>
</dbReference>
<gene>
    <name evidence="2" type="ORF">FBQ73_03170</name>
</gene>
<accession>A0A6C1KXF6</accession>
<feature type="transmembrane region" description="Helical" evidence="1">
    <location>
        <begin position="207"/>
        <end position="227"/>
    </location>
</feature>
<sequence>MDSGYKIPLLASLKWSFQWAFAVVLRHQKTTAAYAVAGILVGLLVSSDLGGLLLLVYSVASIPLALLTHGEVLRGPSAFDAQTLGQGAGRMVGYLLDTILIGLAAGLSALVPIFAIAMLSGSAPLGTGLELVLVFLVVTVVAVVASRPALRLPSRVLGDPISWAQAWRLGKGNTLALVLGPFLISLPILLVEQIVQLLVPETLVDVVSMVLLPVQIVLTCAFLSVAYGQLRRANPEL</sequence>
<dbReference type="AlphaFoldDB" id="A0A6C1KXF6"/>